<protein>
    <submittedName>
        <fullName evidence="1">Uncharacterized protein</fullName>
    </submittedName>
</protein>
<evidence type="ECO:0000313" key="2">
    <source>
        <dbReference type="Proteomes" id="UP000242855"/>
    </source>
</evidence>
<gene>
    <name evidence="1" type="ORF">CGC48_01460</name>
</gene>
<evidence type="ECO:0000313" key="1">
    <source>
        <dbReference type="EMBL" id="ATA67407.1"/>
    </source>
</evidence>
<proteinExistence type="predicted"/>
<dbReference type="AlphaFoldDB" id="A0A250E6R1"/>
<organism evidence="1 2">
    <name type="scientific">Capnocytophaga cynodegmi</name>
    <dbReference type="NCBI Taxonomy" id="28189"/>
    <lineage>
        <taxon>Bacteria</taxon>
        <taxon>Pseudomonadati</taxon>
        <taxon>Bacteroidota</taxon>
        <taxon>Flavobacteriia</taxon>
        <taxon>Flavobacteriales</taxon>
        <taxon>Flavobacteriaceae</taxon>
        <taxon>Capnocytophaga</taxon>
    </lineage>
</organism>
<dbReference type="RefSeq" id="WP_098028165.1">
    <property type="nucleotide sequence ID" value="NZ_CP022378.1"/>
</dbReference>
<dbReference type="EMBL" id="CP022378">
    <property type="protein sequence ID" value="ATA67407.1"/>
    <property type="molecule type" value="Genomic_DNA"/>
</dbReference>
<reference evidence="1 2" key="1">
    <citation type="journal article" date="2017" name="Genome Announc.">
        <title>Twelve Complete Reference Genomes of Clinical Isolates in the Capnocytophaga Genus.</title>
        <authorList>
            <person name="Villarma A."/>
            <person name="Gulvik C.A."/>
            <person name="Rowe L.A."/>
            <person name="Sheth M."/>
            <person name="Juieng P."/>
            <person name="Nicholson A.C."/>
            <person name="Loparev V.N."/>
            <person name="McQuiston J.R."/>
        </authorList>
    </citation>
    <scope>NUCLEOTIDE SEQUENCE [LARGE SCALE GENOMIC DNA]</scope>
    <source>
        <strain evidence="1 2">G7591</strain>
    </source>
</reference>
<name>A0A250E6R1_9FLAO</name>
<dbReference type="Proteomes" id="UP000242855">
    <property type="component" value="Chromosome"/>
</dbReference>
<dbReference type="KEGG" id="ccyn:CGC48_01460"/>
<dbReference type="GeneID" id="96780459"/>
<sequence length="112" mass="12975">MITNVLQNNKILYIYDEDDQISAKIMLDENDFLGAGANFFVLKKTYAMLTEDNQVYEMYDKFGKTLGSILYEKAIVFKSVVGTNINFQRANKVESYDKFGTLKSVKYFSYIE</sequence>
<accession>A0A250E6R1</accession>